<feature type="domain" description="Palmitoyltransferase DHHC" evidence="11">
    <location>
        <begin position="112"/>
        <end position="235"/>
    </location>
</feature>
<keyword evidence="3 10" id="KW-0812">Transmembrane</keyword>
<keyword evidence="7" id="KW-0449">Lipoprotein</keyword>
<dbReference type="InterPro" id="IPR039859">
    <property type="entry name" value="PFA4/ZDH16/20/ERF2-like"/>
</dbReference>
<reference evidence="12 13" key="1">
    <citation type="journal article" date="2016" name="Proc. Natl. Acad. Sci. U.S.A.">
        <title>Comparative genomics of biotechnologically important yeasts.</title>
        <authorList>
            <person name="Riley R."/>
            <person name="Haridas S."/>
            <person name="Wolfe K.H."/>
            <person name="Lopes M.R."/>
            <person name="Hittinger C.T."/>
            <person name="Goeker M."/>
            <person name="Salamov A.A."/>
            <person name="Wisecaver J.H."/>
            <person name="Long T.M."/>
            <person name="Calvey C.H."/>
            <person name="Aerts A.L."/>
            <person name="Barry K.W."/>
            <person name="Choi C."/>
            <person name="Clum A."/>
            <person name="Coughlan A.Y."/>
            <person name="Deshpande S."/>
            <person name="Douglass A.P."/>
            <person name="Hanson S.J."/>
            <person name="Klenk H.-P."/>
            <person name="LaButti K.M."/>
            <person name="Lapidus A."/>
            <person name="Lindquist E.A."/>
            <person name="Lipzen A.M."/>
            <person name="Meier-Kolthoff J.P."/>
            <person name="Ohm R.A."/>
            <person name="Otillar R.P."/>
            <person name="Pangilinan J.L."/>
            <person name="Peng Y."/>
            <person name="Rokas A."/>
            <person name="Rosa C.A."/>
            <person name="Scheuner C."/>
            <person name="Sibirny A.A."/>
            <person name="Slot J.C."/>
            <person name="Stielow J.B."/>
            <person name="Sun H."/>
            <person name="Kurtzman C.P."/>
            <person name="Blackwell M."/>
            <person name="Grigoriev I.V."/>
            <person name="Jeffries T.W."/>
        </authorList>
    </citation>
    <scope>NUCLEOTIDE SEQUENCE [LARGE SCALE GENOMIC DNA]</scope>
    <source>
        <strain evidence="13">ATCC 58044 / CBS 1984 / NCYC 433 / NRRL Y-366-8</strain>
    </source>
</reference>
<feature type="transmembrane region" description="Helical" evidence="10">
    <location>
        <begin position="162"/>
        <end position="185"/>
    </location>
</feature>
<comment type="similarity">
    <text evidence="10">Belongs to the DHHC palmitoyltransferase family.</text>
</comment>
<dbReference type="PROSITE" id="PS50216">
    <property type="entry name" value="DHHC"/>
    <property type="match status" value="1"/>
</dbReference>
<feature type="transmembrane region" description="Helical" evidence="10">
    <location>
        <begin position="197"/>
        <end position="224"/>
    </location>
</feature>
<evidence type="ECO:0000256" key="1">
    <source>
        <dbReference type="ARBA" id="ARBA00004141"/>
    </source>
</evidence>
<keyword evidence="6" id="KW-0564">Palmitate</keyword>
<sequence>MWQIEKFCCALASLFPKVLSNGLYLWAIYAFCYELCLRSIGGLTGLILASIGFYLAVQGIYMYYKVVKLGAGSPLDFAELRIDSDYNDLESSRTEPPQFLVDNSLMIKSNGKFRFCDKCKVWKPDRSHHCSSCNRCCLKMDHHCPWFATCVGFKNQKFFVQFLVNTVIFGEYALLISGIELYQFFNNEEYNDEFLSLNLVLLAVLGLTVTVAVGLFTGITLYFLSSNLTTIEYYDYMRYRNNLEIANDSYYRYSKQPSAKDLGNAYNLGSIKANLNAVLGTTWLEWILPIENKGFSDPYENRGLYFPSNPKIRAALVSNSKLQQQLLHELQRSSVSNSADTDRLV</sequence>
<comment type="domain">
    <text evidence="10">The DHHC domain is required for palmitoyltransferase activity.</text>
</comment>
<dbReference type="InterPro" id="IPR001594">
    <property type="entry name" value="Palmitoyltrfase_DHHC"/>
</dbReference>
<dbReference type="AlphaFoldDB" id="A0A1E3NV16"/>
<comment type="catalytic activity">
    <reaction evidence="9 10">
        <text>L-cysteinyl-[protein] + hexadecanoyl-CoA = S-hexadecanoyl-L-cysteinyl-[protein] + CoA</text>
        <dbReference type="Rhea" id="RHEA:36683"/>
        <dbReference type="Rhea" id="RHEA-COMP:10131"/>
        <dbReference type="Rhea" id="RHEA-COMP:11032"/>
        <dbReference type="ChEBI" id="CHEBI:29950"/>
        <dbReference type="ChEBI" id="CHEBI:57287"/>
        <dbReference type="ChEBI" id="CHEBI:57379"/>
        <dbReference type="ChEBI" id="CHEBI:74151"/>
        <dbReference type="EC" id="2.3.1.225"/>
    </reaction>
</comment>
<gene>
    <name evidence="12" type="ORF">WICANDRAFT_85986</name>
</gene>
<dbReference type="EMBL" id="KV454214">
    <property type="protein sequence ID" value="ODQ57041.1"/>
    <property type="molecule type" value="Genomic_DNA"/>
</dbReference>
<keyword evidence="5 10" id="KW-0472">Membrane</keyword>
<comment type="subcellular location">
    <subcellularLocation>
        <location evidence="1">Membrane</location>
        <topology evidence="1">Multi-pass membrane protein</topology>
    </subcellularLocation>
</comment>
<keyword evidence="13" id="KW-1185">Reference proteome</keyword>
<dbReference type="STRING" id="683960.A0A1E3NV16"/>
<dbReference type="Pfam" id="PF01529">
    <property type="entry name" value="DHHC"/>
    <property type="match status" value="1"/>
</dbReference>
<evidence type="ECO:0000256" key="9">
    <source>
        <dbReference type="ARBA" id="ARBA00048048"/>
    </source>
</evidence>
<evidence type="ECO:0000256" key="7">
    <source>
        <dbReference type="ARBA" id="ARBA00023288"/>
    </source>
</evidence>
<protein>
    <recommendedName>
        <fullName evidence="10">Palmitoyltransferase</fullName>
        <ecNumber evidence="10">2.3.1.225</ecNumber>
    </recommendedName>
</protein>
<dbReference type="GO" id="GO:0019706">
    <property type="term" value="F:protein-cysteine S-palmitoyltransferase activity"/>
    <property type="evidence" value="ECO:0007669"/>
    <property type="project" value="UniProtKB-EC"/>
</dbReference>
<evidence type="ECO:0000313" key="13">
    <source>
        <dbReference type="Proteomes" id="UP000094112"/>
    </source>
</evidence>
<dbReference type="PANTHER" id="PTHR12246">
    <property type="entry name" value="PALMITOYLTRANSFERASE ZDHHC16"/>
    <property type="match status" value="1"/>
</dbReference>
<evidence type="ECO:0000256" key="8">
    <source>
        <dbReference type="ARBA" id="ARBA00023315"/>
    </source>
</evidence>
<dbReference type="GO" id="GO:0042144">
    <property type="term" value="P:vacuole fusion, non-autophagic"/>
    <property type="evidence" value="ECO:0007669"/>
    <property type="project" value="EnsemblFungi"/>
</dbReference>
<evidence type="ECO:0000259" key="11">
    <source>
        <dbReference type="Pfam" id="PF01529"/>
    </source>
</evidence>
<dbReference type="OrthoDB" id="302728at2759"/>
<keyword evidence="2 10" id="KW-0808">Transferase</keyword>
<feature type="transmembrane region" description="Helical" evidence="10">
    <location>
        <begin position="44"/>
        <end position="64"/>
    </location>
</feature>
<evidence type="ECO:0000256" key="2">
    <source>
        <dbReference type="ARBA" id="ARBA00022679"/>
    </source>
</evidence>
<evidence type="ECO:0000256" key="6">
    <source>
        <dbReference type="ARBA" id="ARBA00023139"/>
    </source>
</evidence>
<evidence type="ECO:0000256" key="10">
    <source>
        <dbReference type="RuleBase" id="RU079119"/>
    </source>
</evidence>
<evidence type="ECO:0000256" key="4">
    <source>
        <dbReference type="ARBA" id="ARBA00022989"/>
    </source>
</evidence>
<evidence type="ECO:0000256" key="5">
    <source>
        <dbReference type="ARBA" id="ARBA00023136"/>
    </source>
</evidence>
<dbReference type="EC" id="2.3.1.225" evidence="10"/>
<dbReference type="Proteomes" id="UP000094112">
    <property type="component" value="Unassembled WGS sequence"/>
</dbReference>
<name>A0A1E3NV16_WICAA</name>
<evidence type="ECO:0000313" key="12">
    <source>
        <dbReference type="EMBL" id="ODQ57041.1"/>
    </source>
</evidence>
<dbReference type="GO" id="GO:0000329">
    <property type="term" value="C:fungal-type vacuole membrane"/>
    <property type="evidence" value="ECO:0007669"/>
    <property type="project" value="EnsemblFungi"/>
</dbReference>
<evidence type="ECO:0000256" key="3">
    <source>
        <dbReference type="ARBA" id="ARBA00022692"/>
    </source>
</evidence>
<dbReference type="RefSeq" id="XP_019036248.1">
    <property type="nucleotide sequence ID" value="XM_019185980.1"/>
</dbReference>
<dbReference type="GeneID" id="30203226"/>
<organism evidence="12 13">
    <name type="scientific">Wickerhamomyces anomalus (strain ATCC 58044 / CBS 1984 / NCYC 433 / NRRL Y-366-8)</name>
    <name type="common">Yeast</name>
    <name type="synonym">Hansenula anomala</name>
    <dbReference type="NCBI Taxonomy" id="683960"/>
    <lineage>
        <taxon>Eukaryota</taxon>
        <taxon>Fungi</taxon>
        <taxon>Dikarya</taxon>
        <taxon>Ascomycota</taxon>
        <taxon>Saccharomycotina</taxon>
        <taxon>Saccharomycetes</taxon>
        <taxon>Phaffomycetales</taxon>
        <taxon>Wickerhamomycetaceae</taxon>
        <taxon>Wickerhamomyces</taxon>
    </lineage>
</organism>
<keyword evidence="8 10" id="KW-0012">Acyltransferase</keyword>
<proteinExistence type="inferred from homology"/>
<keyword evidence="4 10" id="KW-1133">Transmembrane helix</keyword>
<accession>A0A1E3NV16</accession>